<evidence type="ECO:0000259" key="1">
    <source>
        <dbReference type="Pfam" id="PF15481"/>
    </source>
</evidence>
<dbReference type="EMBL" id="PDUG01000003">
    <property type="protein sequence ID" value="PIC38457.1"/>
    <property type="molecule type" value="Genomic_DNA"/>
</dbReference>
<dbReference type="Proteomes" id="UP000230233">
    <property type="component" value="Chromosome III"/>
</dbReference>
<reference evidence="3" key="1">
    <citation type="submission" date="2017-10" db="EMBL/GenBank/DDBJ databases">
        <title>Rapid genome shrinkage in a self-fertile nematode reveals novel sperm competition proteins.</title>
        <authorList>
            <person name="Yin D."/>
            <person name="Schwarz E.M."/>
            <person name="Thomas C.G."/>
            <person name="Felde R.L."/>
            <person name="Korf I.F."/>
            <person name="Cutter A.D."/>
            <person name="Schartner C.M."/>
            <person name="Ralston E.J."/>
            <person name="Meyer B.J."/>
            <person name="Haag E.S."/>
        </authorList>
    </citation>
    <scope>NUCLEOTIDE SEQUENCE [LARGE SCALE GENOMIC DNA]</scope>
    <source>
        <strain evidence="3">JU1422</strain>
    </source>
</reference>
<evidence type="ECO:0000313" key="3">
    <source>
        <dbReference type="Proteomes" id="UP000230233"/>
    </source>
</evidence>
<protein>
    <recommendedName>
        <fullName evidence="1">Chondroitin proteoglycan 4 domain-containing protein</fullName>
    </recommendedName>
</protein>
<accession>A0A2G5UFX0</accession>
<sequence>MNLTQFFSSFDMPSCFRKCMPAMDNVGIMLDIAKKPEAMKAMCQNLTESSKCAMATGCDATFVGALSNAFQFVCLDNLDKVTAQITCVKKMLATCNKSVKMSALCKQMLSTKLPKTLLTNCSV</sequence>
<dbReference type="InterPro" id="IPR029153">
    <property type="entry name" value="CPG4"/>
</dbReference>
<comment type="caution">
    <text evidence="2">The sequence shown here is derived from an EMBL/GenBank/DDBJ whole genome shotgun (WGS) entry which is preliminary data.</text>
</comment>
<dbReference type="OrthoDB" id="5850202at2759"/>
<proteinExistence type="predicted"/>
<dbReference type="AlphaFoldDB" id="A0A2G5UFX0"/>
<dbReference type="Pfam" id="PF15481">
    <property type="entry name" value="CPG4"/>
    <property type="match status" value="1"/>
</dbReference>
<gene>
    <name evidence="2" type="primary">Cnig_chr_III.g10465</name>
    <name evidence="2" type="ORF">B9Z55_010465</name>
</gene>
<name>A0A2G5UFX0_9PELO</name>
<keyword evidence="3" id="KW-1185">Reference proteome</keyword>
<evidence type="ECO:0000313" key="2">
    <source>
        <dbReference type="EMBL" id="PIC38457.1"/>
    </source>
</evidence>
<organism evidence="2 3">
    <name type="scientific">Caenorhabditis nigoni</name>
    <dbReference type="NCBI Taxonomy" id="1611254"/>
    <lineage>
        <taxon>Eukaryota</taxon>
        <taxon>Metazoa</taxon>
        <taxon>Ecdysozoa</taxon>
        <taxon>Nematoda</taxon>
        <taxon>Chromadorea</taxon>
        <taxon>Rhabditida</taxon>
        <taxon>Rhabditina</taxon>
        <taxon>Rhabditomorpha</taxon>
        <taxon>Rhabditoidea</taxon>
        <taxon>Rhabditidae</taxon>
        <taxon>Peloderinae</taxon>
        <taxon>Caenorhabditis</taxon>
    </lineage>
</organism>
<feature type="domain" description="Chondroitin proteoglycan 4" evidence="1">
    <location>
        <begin position="14"/>
        <end position="98"/>
    </location>
</feature>